<proteinExistence type="predicted"/>
<feature type="compositionally biased region" description="Low complexity" evidence="1">
    <location>
        <begin position="176"/>
        <end position="186"/>
    </location>
</feature>
<dbReference type="KEGG" id="vg:41332343"/>
<organism evidence="2">
    <name type="scientific">Feldmannia irregularis virus a</name>
    <dbReference type="NCBI Taxonomy" id="231992"/>
    <lineage>
        <taxon>Viruses</taxon>
        <taxon>Varidnaviria</taxon>
        <taxon>Bamfordvirae</taxon>
        <taxon>Nucleocytoviricota</taxon>
        <taxon>Megaviricetes</taxon>
        <taxon>Algavirales</taxon>
        <taxon>Phycodnaviridae</taxon>
        <taxon>Phaeovirus</taxon>
        <taxon>Phaeovirus irregularis</taxon>
    </lineage>
</organism>
<dbReference type="RefSeq" id="YP_009665747.1">
    <property type="nucleotide sequence ID" value="NC_043257.1"/>
</dbReference>
<feature type="compositionally biased region" description="Basic and acidic residues" evidence="1">
    <location>
        <begin position="30"/>
        <end position="64"/>
    </location>
</feature>
<accession>Q6XLV3</accession>
<reference evidence="2" key="2">
    <citation type="submission" date="2003-01" db="EMBL/GenBank/DDBJ databases">
        <title>Partial Nucleotide Sequence of the Feldmannia irregularis Virus FirrV-1 Genome: On the Evolution of Large Phaeoviral Genomes.</title>
        <authorList>
            <person name="Delaroque N."/>
            <person name="Knippers R."/>
            <person name="Mueller D.G."/>
            <person name="Boland W."/>
        </authorList>
    </citation>
    <scope>NUCLEOTIDE SEQUENCE</scope>
    <source>
        <strain evidence="2">FirrV-1</strain>
    </source>
</reference>
<evidence type="ECO:0000313" key="2">
    <source>
        <dbReference type="EMBL" id="AAR26958.1"/>
    </source>
</evidence>
<protein>
    <submittedName>
        <fullName evidence="2">FirrV-1-F4</fullName>
    </submittedName>
</protein>
<dbReference type="EMBL" id="AY225138">
    <property type="protein sequence ID" value="AAR26958.1"/>
    <property type="molecule type" value="Genomic_DNA"/>
</dbReference>
<feature type="region of interest" description="Disordered" evidence="1">
    <location>
        <begin position="218"/>
        <end position="242"/>
    </location>
</feature>
<dbReference type="GeneID" id="41332343"/>
<feature type="region of interest" description="Disordered" evidence="1">
    <location>
        <begin position="165"/>
        <end position="191"/>
    </location>
</feature>
<name>Q6XLV3_9PHYC</name>
<feature type="region of interest" description="Disordered" evidence="1">
    <location>
        <begin position="18"/>
        <end position="71"/>
    </location>
</feature>
<sequence length="242" mass="27851">MPHQTAADRRRKRAAIIKARRASGKSKPVISKELEKKRSEVKRLKSEKEAMRNKLKKEKDETKNKIKAAKKKIDDERRQKAKLEKLLRQKLAQENKIDKSREKEKVCNDSYFLALHNTMVSTVPGLADIKSLTHKEFNERRKHSDSAWTALRKYMVKCHKAKFYSQKATRSKNSKSSKTSGSNRSAMPTFQNRPVYLPDIGVEIDEDHYKKVTAQAFKTPKTPASNKKKKKISPVFVSGLVS</sequence>
<reference evidence="2" key="1">
    <citation type="journal article" date="2003" name="J. Mol. Evol.">
        <title>Comparisons of two large phaeoviral genomes and evolutionary implications.</title>
        <authorList>
            <person name="Delaroque N."/>
            <person name="Boland W."/>
            <person name="Muller D.G."/>
            <person name="Knippers R."/>
        </authorList>
    </citation>
    <scope>NUCLEOTIDE SEQUENCE</scope>
    <source>
        <strain evidence="2">FirrV-1</strain>
    </source>
</reference>
<evidence type="ECO:0000256" key="1">
    <source>
        <dbReference type="SAM" id="MobiDB-lite"/>
    </source>
</evidence>